<sequence length="250" mass="30133">MTSIYTKNDFSNHQWNRFYLIEEQKLFYCKIPKVGSTTMLKWLLMTYCIKNKIKNCTRFSQNEIHEVNYIKTYEKSFINLNSINNMEGVQKILIVRHPAERIVSAYLNKFIYETKRVGKSPHYVQQVRQALTGYPEEFVTFEQFVSYLINNSQKASQFNEHWALMSDLCLPGYINYKIIYLEQLDEFMQHLFKIYGLTEKGMFWIKDVTHKTNSVDYVSKYFLNLTTEMKYAFYNLYKNDHLYFGFKPYL</sequence>
<evidence type="ECO:0000256" key="3">
    <source>
        <dbReference type="ARBA" id="ARBA00022679"/>
    </source>
</evidence>
<keyword evidence="10" id="KW-1185">Reference proteome</keyword>
<dbReference type="InterPro" id="IPR005331">
    <property type="entry name" value="Sulfotransferase"/>
</dbReference>
<comment type="similarity">
    <text evidence="2 9">Belongs to the sulfotransferase 2 family.</text>
</comment>
<keyword evidence="9" id="KW-0119">Carbohydrate metabolism</keyword>
<evidence type="ECO:0000256" key="9">
    <source>
        <dbReference type="RuleBase" id="RU364020"/>
    </source>
</evidence>
<evidence type="ECO:0000256" key="5">
    <source>
        <dbReference type="ARBA" id="ARBA00022989"/>
    </source>
</evidence>
<dbReference type="GO" id="GO:0008146">
    <property type="term" value="F:sulfotransferase activity"/>
    <property type="evidence" value="ECO:0007669"/>
    <property type="project" value="InterPro"/>
</dbReference>
<gene>
    <name evidence="11" type="primary">LOC115229815</name>
</gene>
<keyword evidence="5" id="KW-1133">Transmembrane helix</keyword>
<dbReference type="InterPro" id="IPR027417">
    <property type="entry name" value="P-loop_NTPase"/>
</dbReference>
<dbReference type="RefSeq" id="XP_029655962.1">
    <property type="nucleotide sequence ID" value="XM_029800102.1"/>
</dbReference>
<evidence type="ECO:0000256" key="2">
    <source>
        <dbReference type="ARBA" id="ARBA00006339"/>
    </source>
</evidence>
<dbReference type="GO" id="GO:0016051">
    <property type="term" value="P:carbohydrate biosynthetic process"/>
    <property type="evidence" value="ECO:0007669"/>
    <property type="project" value="InterPro"/>
</dbReference>
<dbReference type="SUPFAM" id="SSF52540">
    <property type="entry name" value="P-loop containing nucleoside triphosphate hydrolases"/>
    <property type="match status" value="1"/>
</dbReference>
<comment type="subcellular location">
    <subcellularLocation>
        <location evidence="1 9">Golgi apparatus membrane</location>
        <topology evidence="1 9">Single-pass type II membrane protein</topology>
    </subcellularLocation>
</comment>
<keyword evidence="9" id="KW-0735">Signal-anchor</keyword>
<dbReference type="Gene3D" id="3.40.50.300">
    <property type="entry name" value="P-loop containing nucleotide triphosphate hydrolases"/>
    <property type="match status" value="1"/>
</dbReference>
<keyword evidence="4" id="KW-0812">Transmembrane</keyword>
<dbReference type="Pfam" id="PF03567">
    <property type="entry name" value="Sulfotransfer_2"/>
    <property type="match status" value="1"/>
</dbReference>
<keyword evidence="3 9" id="KW-0808">Transferase</keyword>
<keyword evidence="7" id="KW-0472">Membrane</keyword>
<reference evidence="11" key="1">
    <citation type="submission" date="2025-08" db="UniProtKB">
        <authorList>
            <consortium name="RefSeq"/>
        </authorList>
    </citation>
    <scope>IDENTIFICATION</scope>
</reference>
<dbReference type="PANTHER" id="PTHR12137:SF54">
    <property type="entry name" value="CARBOHYDRATE SULFOTRANSFERASE"/>
    <property type="match status" value="1"/>
</dbReference>
<accession>A0A6P7U362</accession>
<evidence type="ECO:0000256" key="6">
    <source>
        <dbReference type="ARBA" id="ARBA00023034"/>
    </source>
</evidence>
<dbReference type="GO" id="GO:0000139">
    <property type="term" value="C:Golgi membrane"/>
    <property type="evidence" value="ECO:0007669"/>
    <property type="project" value="UniProtKB-SubCell"/>
</dbReference>
<dbReference type="PANTHER" id="PTHR12137">
    <property type="entry name" value="CARBOHYDRATE SULFOTRANSFERASE"/>
    <property type="match status" value="1"/>
</dbReference>
<name>A0A6P7U362_9MOLL</name>
<protein>
    <recommendedName>
        <fullName evidence="9">Carbohydrate sulfotransferase</fullName>
        <ecNumber evidence="9">2.8.2.-</ecNumber>
    </recommendedName>
</protein>
<evidence type="ECO:0000313" key="11">
    <source>
        <dbReference type="RefSeq" id="XP_029655962.1"/>
    </source>
</evidence>
<evidence type="ECO:0000313" key="10">
    <source>
        <dbReference type="Proteomes" id="UP000515154"/>
    </source>
</evidence>
<dbReference type="AlphaFoldDB" id="A0A6P7U362"/>
<proteinExistence type="inferred from homology"/>
<evidence type="ECO:0000256" key="1">
    <source>
        <dbReference type="ARBA" id="ARBA00004323"/>
    </source>
</evidence>
<keyword evidence="6 9" id="KW-0333">Golgi apparatus</keyword>
<organism evidence="10 11">
    <name type="scientific">Octopus sinensis</name>
    <name type="common">East Asian common octopus</name>
    <dbReference type="NCBI Taxonomy" id="2607531"/>
    <lineage>
        <taxon>Eukaryota</taxon>
        <taxon>Metazoa</taxon>
        <taxon>Spiralia</taxon>
        <taxon>Lophotrochozoa</taxon>
        <taxon>Mollusca</taxon>
        <taxon>Cephalopoda</taxon>
        <taxon>Coleoidea</taxon>
        <taxon>Octopodiformes</taxon>
        <taxon>Octopoda</taxon>
        <taxon>Incirrata</taxon>
        <taxon>Octopodidae</taxon>
        <taxon>Octopus</taxon>
    </lineage>
</organism>
<evidence type="ECO:0000256" key="8">
    <source>
        <dbReference type="ARBA" id="ARBA00023180"/>
    </source>
</evidence>
<dbReference type="KEGG" id="osn:115229815"/>
<dbReference type="InterPro" id="IPR018011">
    <property type="entry name" value="Carb_sulfotrans_8-10"/>
</dbReference>
<dbReference type="Proteomes" id="UP000515154">
    <property type="component" value="Unplaced"/>
</dbReference>
<evidence type="ECO:0000256" key="7">
    <source>
        <dbReference type="ARBA" id="ARBA00023136"/>
    </source>
</evidence>
<keyword evidence="8 9" id="KW-0325">Glycoprotein</keyword>
<dbReference type="EC" id="2.8.2.-" evidence="9"/>
<evidence type="ECO:0000256" key="4">
    <source>
        <dbReference type="ARBA" id="ARBA00022692"/>
    </source>
</evidence>